<accession>A0A1C0U6Q0</accession>
<proteinExistence type="predicted"/>
<name>A0A1C0U6Q0_9GAMM</name>
<keyword evidence="2" id="KW-1185">Reference proteome</keyword>
<comment type="caution">
    <text evidence="1">The sequence shown here is derived from an EMBL/GenBank/DDBJ whole genome shotgun (WGS) entry which is preliminary data.</text>
</comment>
<evidence type="ECO:0000313" key="1">
    <source>
        <dbReference type="EMBL" id="OCQ53563.1"/>
    </source>
</evidence>
<dbReference type="Proteomes" id="UP000093476">
    <property type="component" value="Unassembled WGS sequence"/>
</dbReference>
<reference evidence="1 2" key="1">
    <citation type="submission" date="2015-12" db="EMBL/GenBank/DDBJ databases">
        <title>Genome comparisons provide insights into the role of secondary metabolites in the pathogenic phase of the Photorhabdus life cycle.</title>
        <authorList>
            <person name="Tobias N.J."/>
            <person name="Mishra B."/>
            <person name="Gupta D.K."/>
            <person name="Thines M."/>
            <person name="Stinear T.P."/>
            <person name="Bode H.B."/>
        </authorList>
    </citation>
    <scope>NUCLEOTIDE SEQUENCE [LARGE SCALE GENOMIC DNA]</scope>
    <source>
        <strain evidence="1 2">PB68.1</strain>
    </source>
</reference>
<dbReference type="AlphaFoldDB" id="A0A1C0U6Q0"/>
<gene>
    <name evidence="1" type="ORF">Ppb6_01189</name>
</gene>
<dbReference type="EMBL" id="LOMY01000036">
    <property type="protein sequence ID" value="OCQ53563.1"/>
    <property type="molecule type" value="Genomic_DNA"/>
</dbReference>
<dbReference type="PATRIC" id="fig|286156.4.peg.1346"/>
<sequence length="221" mass="24238">MAFNIPNGSKVYISNKLGEAANITAATNDKEVVLTVDNLNDIKAGDIVQIDSGWSKMKGAFRVKAASGTSVTLEGMDTTDKDNFPAGGAVGTIRKVIAFTRIEQVLTVSIEGGDQQSTTVQFLEDDQAQNVDTFKNAVVMTFNFAYDPTLPAHNMLIGMDESKELVTVYFFNKKAGHDRYFNATVSYQEIPKTAINEVENIDVKFSLRSKQMVYVRGSAKK</sequence>
<evidence type="ECO:0000313" key="2">
    <source>
        <dbReference type="Proteomes" id="UP000093476"/>
    </source>
</evidence>
<dbReference type="STRING" id="286156.Ppb6_01189"/>
<dbReference type="InterPro" id="IPR014918">
    <property type="entry name" value="Phage_tail_3"/>
</dbReference>
<dbReference type="Pfam" id="PF08813">
    <property type="entry name" value="Phage_tail_3"/>
    <property type="match status" value="1"/>
</dbReference>
<organism evidence="1 2">
    <name type="scientific">Photorhabdus australis subsp. thailandensis</name>
    <dbReference type="NCBI Taxonomy" id="2805096"/>
    <lineage>
        <taxon>Bacteria</taxon>
        <taxon>Pseudomonadati</taxon>
        <taxon>Pseudomonadota</taxon>
        <taxon>Gammaproteobacteria</taxon>
        <taxon>Enterobacterales</taxon>
        <taxon>Morganellaceae</taxon>
        <taxon>Photorhabdus</taxon>
    </lineage>
</organism>
<dbReference type="RefSeq" id="WP_065822504.1">
    <property type="nucleotide sequence ID" value="NZ_CAWMQZ010000036.1"/>
</dbReference>
<protein>
    <submittedName>
        <fullName evidence="1">Phage tail protein</fullName>
    </submittedName>
</protein>